<feature type="domain" description="K Homology" evidence="4">
    <location>
        <begin position="515"/>
        <end position="586"/>
    </location>
</feature>
<dbReference type="Proteomes" id="UP000094801">
    <property type="component" value="Unassembled WGS sequence"/>
</dbReference>
<dbReference type="GO" id="GO:0003723">
    <property type="term" value="F:RNA binding"/>
    <property type="evidence" value="ECO:0007669"/>
    <property type="project" value="UniProtKB-UniRule"/>
</dbReference>
<dbReference type="PANTHER" id="PTHR10288">
    <property type="entry name" value="KH DOMAIN CONTAINING RNA BINDING PROTEIN"/>
    <property type="match status" value="1"/>
</dbReference>
<evidence type="ECO:0000256" key="2">
    <source>
        <dbReference type="PROSITE-ProRule" id="PRU00117"/>
    </source>
</evidence>
<dbReference type="Gene3D" id="3.30.1370.10">
    <property type="entry name" value="K Homology domain, type 1"/>
    <property type="match status" value="3"/>
</dbReference>
<organism evidence="5 6">
    <name type="scientific">[Candida] arabinofermentans NRRL YB-2248</name>
    <dbReference type="NCBI Taxonomy" id="983967"/>
    <lineage>
        <taxon>Eukaryota</taxon>
        <taxon>Fungi</taxon>
        <taxon>Dikarya</taxon>
        <taxon>Ascomycota</taxon>
        <taxon>Saccharomycotina</taxon>
        <taxon>Pichiomycetes</taxon>
        <taxon>Pichiales</taxon>
        <taxon>Pichiaceae</taxon>
        <taxon>Ogataea</taxon>
        <taxon>Ogataea/Candida clade</taxon>
    </lineage>
</organism>
<keyword evidence="6" id="KW-1185">Reference proteome</keyword>
<feature type="compositionally biased region" description="Polar residues" evidence="3">
    <location>
        <begin position="612"/>
        <end position="623"/>
    </location>
</feature>
<dbReference type="SMART" id="SM00322">
    <property type="entry name" value="KH"/>
    <property type="match status" value="3"/>
</dbReference>
<proteinExistence type="predicted"/>
<protein>
    <recommendedName>
        <fullName evidence="4">K Homology domain-containing protein</fullName>
    </recommendedName>
</protein>
<dbReference type="AlphaFoldDB" id="A0A1E4T5L6"/>
<gene>
    <name evidence="5" type="ORF">CANARDRAFT_194285</name>
</gene>
<dbReference type="EMBL" id="KV453848">
    <property type="protein sequence ID" value="ODV87057.1"/>
    <property type="molecule type" value="Genomic_DNA"/>
</dbReference>
<evidence type="ECO:0000259" key="4">
    <source>
        <dbReference type="SMART" id="SM00322"/>
    </source>
</evidence>
<evidence type="ECO:0000256" key="3">
    <source>
        <dbReference type="SAM" id="MobiDB-lite"/>
    </source>
</evidence>
<feature type="domain" description="K Homology" evidence="4">
    <location>
        <begin position="631"/>
        <end position="701"/>
    </location>
</feature>
<reference evidence="6" key="1">
    <citation type="submission" date="2016-04" db="EMBL/GenBank/DDBJ databases">
        <title>Comparative genomics of biotechnologically important yeasts.</title>
        <authorList>
            <consortium name="DOE Joint Genome Institute"/>
            <person name="Riley R."/>
            <person name="Haridas S."/>
            <person name="Wolfe K.H."/>
            <person name="Lopes M.R."/>
            <person name="Hittinger C.T."/>
            <person name="Goker M."/>
            <person name="Salamov A."/>
            <person name="Wisecaver J."/>
            <person name="Long T.M."/>
            <person name="Aerts A.L."/>
            <person name="Barry K."/>
            <person name="Choi C."/>
            <person name="Clum A."/>
            <person name="Coughlan A.Y."/>
            <person name="Deshpande S."/>
            <person name="Douglass A.P."/>
            <person name="Hanson S.J."/>
            <person name="Klenk H.-P."/>
            <person name="Labutti K."/>
            <person name="Lapidus A."/>
            <person name="Lindquist E."/>
            <person name="Lipzen A."/>
            <person name="Meier-Kolthoff J.P."/>
            <person name="Ohm R.A."/>
            <person name="Otillar R.P."/>
            <person name="Pangilinan J."/>
            <person name="Peng Y."/>
            <person name="Rokas A."/>
            <person name="Rosa C.A."/>
            <person name="Scheuner C."/>
            <person name="Sibirny A.A."/>
            <person name="Slot J.C."/>
            <person name="Stielow J.B."/>
            <person name="Sun H."/>
            <person name="Kurtzman C.P."/>
            <person name="Blackwell M."/>
            <person name="Grigoriev I.V."/>
            <person name="Jeffries T.W."/>
        </authorList>
    </citation>
    <scope>NUCLEOTIDE SEQUENCE [LARGE SCALE GENOMIC DNA]</scope>
    <source>
        <strain evidence="6">NRRL YB-2248</strain>
    </source>
</reference>
<feature type="region of interest" description="Disordered" evidence="3">
    <location>
        <begin position="604"/>
        <end position="630"/>
    </location>
</feature>
<dbReference type="PROSITE" id="PS50084">
    <property type="entry name" value="KH_TYPE_1"/>
    <property type="match status" value="3"/>
</dbReference>
<sequence>MEILFRQPSFQGISPAKITTKSSLLDLPTEIVSKIFKLVPNQLKATCKTCYLLYNEYYCEKLVDEMGNDIIYNIAMYNIPYLVDYIKSFDYWRYDLRNMIAKEYDLKDYEQDSNIRRQMTPKEIVECKYVKDSWKLVYAIFKNRRLFVEYQDYEIDEPQSYLSYSMLHINKTYLVKYKKSIKLSSDLYNLSCGIVIQNALGLGSMNFKVIRTDTKEELMSFFPPTNINDLVPHERFVMLDLGVFYVAPPKKTVLNNDTPSGFEIPSSMQTDKLVEVDIIMEETGLYLKSGFIICYVDVNAYPSTLKKLDPETNDKLVPVEEKRWIAWSIDNQVPHPENVVNVLLKRLYKSINTSLFLKPLPSPFQRIGTMSTSESLFDNNFATDSHTDGDALPTDVDIGKTLITYRILVSRREAGAIIGKNGDCITRIRDETTVKAGVSKVIDGCIDRILTITGIVDNVPESLVLFAKAITESNVQAIEGAAANGTDPTSLISYNFFPLKALCPPLSPSDPNYQDTLSLRLLIPNSQIGTLIGKGGVRIKAIQEDYNVKMVASKDHLKNSTERIVEVQGTAENLKEALGVISKCLLNDYHGVVTTVYYTPTPRESTYRGESFSRSGGPRQSNGGAPLSNKDVVTDSVSFPGEYVGALIGKKGSRIQEIRRMSGCTIGIDADNNDNGHRVFRLTGAPGSIKKALAALWDYYEREKARREESEDNE</sequence>
<dbReference type="STRING" id="983967.A0A1E4T5L6"/>
<keyword evidence="2" id="KW-0694">RNA-binding</keyword>
<dbReference type="Pfam" id="PF00013">
    <property type="entry name" value="KH_1"/>
    <property type="match status" value="3"/>
</dbReference>
<dbReference type="SUPFAM" id="SSF54791">
    <property type="entry name" value="Eukaryotic type KH-domain (KH-domain type I)"/>
    <property type="match status" value="3"/>
</dbReference>
<name>A0A1E4T5L6_9ASCO</name>
<dbReference type="OrthoDB" id="442947at2759"/>
<feature type="domain" description="K Homology" evidence="4">
    <location>
        <begin position="401"/>
        <end position="471"/>
    </location>
</feature>
<keyword evidence="1" id="KW-0677">Repeat</keyword>
<dbReference type="InterPro" id="IPR004087">
    <property type="entry name" value="KH_dom"/>
</dbReference>
<accession>A0A1E4T5L6</accession>
<dbReference type="InterPro" id="IPR036612">
    <property type="entry name" value="KH_dom_type_1_sf"/>
</dbReference>
<evidence type="ECO:0000256" key="1">
    <source>
        <dbReference type="ARBA" id="ARBA00022737"/>
    </source>
</evidence>
<evidence type="ECO:0000313" key="6">
    <source>
        <dbReference type="Proteomes" id="UP000094801"/>
    </source>
</evidence>
<dbReference type="InterPro" id="IPR004088">
    <property type="entry name" value="KH_dom_type_1"/>
</dbReference>
<evidence type="ECO:0000313" key="5">
    <source>
        <dbReference type="EMBL" id="ODV87057.1"/>
    </source>
</evidence>